<organism evidence="2 3">
    <name type="scientific">Heracleum sosnowskyi</name>
    <dbReference type="NCBI Taxonomy" id="360622"/>
    <lineage>
        <taxon>Eukaryota</taxon>
        <taxon>Viridiplantae</taxon>
        <taxon>Streptophyta</taxon>
        <taxon>Embryophyta</taxon>
        <taxon>Tracheophyta</taxon>
        <taxon>Spermatophyta</taxon>
        <taxon>Magnoliopsida</taxon>
        <taxon>eudicotyledons</taxon>
        <taxon>Gunneridae</taxon>
        <taxon>Pentapetalae</taxon>
        <taxon>asterids</taxon>
        <taxon>campanulids</taxon>
        <taxon>Apiales</taxon>
        <taxon>Apiaceae</taxon>
        <taxon>Apioideae</taxon>
        <taxon>apioid superclade</taxon>
        <taxon>Tordylieae</taxon>
        <taxon>Tordyliinae</taxon>
        <taxon>Heracleum</taxon>
    </lineage>
</organism>
<dbReference type="Proteomes" id="UP001237642">
    <property type="component" value="Unassembled WGS sequence"/>
</dbReference>
<dbReference type="AlphaFoldDB" id="A0AAD8IPE4"/>
<feature type="region of interest" description="Disordered" evidence="1">
    <location>
        <begin position="51"/>
        <end position="79"/>
    </location>
</feature>
<reference evidence="2" key="1">
    <citation type="submission" date="2023-02" db="EMBL/GenBank/DDBJ databases">
        <title>Genome of toxic invasive species Heracleum sosnowskyi carries increased number of genes despite the absence of recent whole-genome duplications.</title>
        <authorList>
            <person name="Schelkunov M."/>
            <person name="Shtratnikova V."/>
            <person name="Makarenko M."/>
            <person name="Klepikova A."/>
            <person name="Omelchenko D."/>
            <person name="Novikova G."/>
            <person name="Obukhova E."/>
            <person name="Bogdanov V."/>
            <person name="Penin A."/>
            <person name="Logacheva M."/>
        </authorList>
    </citation>
    <scope>NUCLEOTIDE SEQUENCE</scope>
    <source>
        <strain evidence="2">Hsosn_3</strain>
        <tissue evidence="2">Leaf</tissue>
    </source>
</reference>
<protein>
    <recommendedName>
        <fullName evidence="4">Transposase MuDR plant domain-containing protein</fullName>
    </recommendedName>
</protein>
<sequence>MIYTENDSDHDPDYLIETESSDDDCSSLDNSDEELNEYRQSRKLFKEQLTSEKFRDVSSHESSFESDELRSVHSSSEDEISRKGFIGDNLVKNKRKSREKLFKEAPGKVGTIKFEVGLRFLSMDEFRTTVRQYGLDERRALYFAKNDSQSVCGATGHRKNKCPTPQEEFSKGKEKSKETTTTETTIENTTDKPKRTYKPKRKACIPWRTKNTSSQAFELKRTPSQRKKLETRRKPALSIREEDEEYLDQDF</sequence>
<feature type="region of interest" description="Disordered" evidence="1">
    <location>
        <begin position="153"/>
        <end position="251"/>
    </location>
</feature>
<evidence type="ECO:0008006" key="4">
    <source>
        <dbReference type="Google" id="ProtNLM"/>
    </source>
</evidence>
<accession>A0AAD8IPE4</accession>
<feature type="region of interest" description="Disordered" evidence="1">
    <location>
        <begin position="1"/>
        <end position="33"/>
    </location>
</feature>
<name>A0AAD8IPE4_9APIA</name>
<feature type="compositionally biased region" description="Basic residues" evidence="1">
    <location>
        <begin position="223"/>
        <end position="235"/>
    </location>
</feature>
<evidence type="ECO:0000256" key="1">
    <source>
        <dbReference type="SAM" id="MobiDB-lite"/>
    </source>
</evidence>
<evidence type="ECO:0000313" key="2">
    <source>
        <dbReference type="EMBL" id="KAK1388694.1"/>
    </source>
</evidence>
<reference evidence="2" key="2">
    <citation type="submission" date="2023-05" db="EMBL/GenBank/DDBJ databases">
        <authorList>
            <person name="Schelkunov M.I."/>
        </authorList>
    </citation>
    <scope>NUCLEOTIDE SEQUENCE</scope>
    <source>
        <strain evidence="2">Hsosn_3</strain>
        <tissue evidence="2">Leaf</tissue>
    </source>
</reference>
<evidence type="ECO:0000313" key="3">
    <source>
        <dbReference type="Proteomes" id="UP001237642"/>
    </source>
</evidence>
<feature type="compositionally biased region" description="Acidic residues" evidence="1">
    <location>
        <begin position="241"/>
        <end position="251"/>
    </location>
</feature>
<comment type="caution">
    <text evidence="2">The sequence shown here is derived from an EMBL/GenBank/DDBJ whole genome shotgun (WGS) entry which is preliminary data.</text>
</comment>
<keyword evidence="3" id="KW-1185">Reference proteome</keyword>
<dbReference type="EMBL" id="JAUIZM010000004">
    <property type="protein sequence ID" value="KAK1388694.1"/>
    <property type="molecule type" value="Genomic_DNA"/>
</dbReference>
<proteinExistence type="predicted"/>
<feature type="compositionally biased region" description="Acidic residues" evidence="1">
    <location>
        <begin position="14"/>
        <end position="33"/>
    </location>
</feature>
<gene>
    <name evidence="2" type="ORF">POM88_016872</name>
</gene>
<feature type="compositionally biased region" description="Basic and acidic residues" evidence="1">
    <location>
        <begin position="168"/>
        <end position="180"/>
    </location>
</feature>